<dbReference type="EMBL" id="KZ678635">
    <property type="protein sequence ID" value="PSR77820.1"/>
    <property type="molecule type" value="Genomic_DNA"/>
</dbReference>
<organism evidence="2 3">
    <name type="scientific">Coniella lustricola</name>
    <dbReference type="NCBI Taxonomy" id="2025994"/>
    <lineage>
        <taxon>Eukaryota</taxon>
        <taxon>Fungi</taxon>
        <taxon>Dikarya</taxon>
        <taxon>Ascomycota</taxon>
        <taxon>Pezizomycotina</taxon>
        <taxon>Sordariomycetes</taxon>
        <taxon>Sordariomycetidae</taxon>
        <taxon>Diaporthales</taxon>
        <taxon>Schizoparmaceae</taxon>
        <taxon>Coniella</taxon>
    </lineage>
</organism>
<reference evidence="2 3" key="1">
    <citation type="journal article" date="2018" name="Mycol. Prog.">
        <title>Coniella lustricola, a new species from submerged detritus.</title>
        <authorList>
            <person name="Raudabaugh D.B."/>
            <person name="Iturriaga T."/>
            <person name="Carver A."/>
            <person name="Mondo S."/>
            <person name="Pangilinan J."/>
            <person name="Lipzen A."/>
            <person name="He G."/>
            <person name="Amirebrahimi M."/>
            <person name="Grigoriev I.V."/>
            <person name="Miller A.N."/>
        </authorList>
    </citation>
    <scope>NUCLEOTIDE SEQUENCE [LARGE SCALE GENOMIC DNA]</scope>
    <source>
        <strain evidence="2 3">B22-T-1</strain>
    </source>
</reference>
<dbReference type="InParanoid" id="A0A2T2ZVI4"/>
<keyword evidence="3" id="KW-1185">Reference proteome</keyword>
<feature type="chain" id="PRO_5015679302" evidence="1">
    <location>
        <begin position="24"/>
        <end position="295"/>
    </location>
</feature>
<evidence type="ECO:0000313" key="2">
    <source>
        <dbReference type="EMBL" id="PSR77820.1"/>
    </source>
</evidence>
<protein>
    <submittedName>
        <fullName evidence="2">Uncharacterized protein</fullName>
    </submittedName>
</protein>
<proteinExistence type="predicted"/>
<dbReference type="AlphaFoldDB" id="A0A2T2ZVI4"/>
<gene>
    <name evidence="2" type="ORF">BD289DRAFT_477192</name>
</gene>
<sequence>MKPNAGFTWLFFSLSVWRWAVYASHLAGPYEAIYMWIAFQVDVYGAQQAADIGDLWTRSIATSFDSSTTFDQFIKGTLMSGIPWAGTGLSAATTKYDTIDVQSVAQTLRNSNYPAAKTDYAKLFPTAPTLTDVNGVPRPAQYHEIMNLLTNTMENGYKLGLRAVGAFNNARDAMEGIQAARMLENQVGIDTMVDMMLKNVGELSSYKMVRSNDAATGAIDWEKTLNSGTGDALEKATLLGPLMVDDRDTLMEMASSANSATRRRVTMAFTHSQTLGNVQQWLDKLYQFSQDSVCL</sequence>
<feature type="signal peptide" evidence="1">
    <location>
        <begin position="1"/>
        <end position="23"/>
    </location>
</feature>
<name>A0A2T2ZVI4_9PEZI</name>
<keyword evidence="1" id="KW-0732">Signal</keyword>
<dbReference type="OrthoDB" id="4794019at2759"/>
<evidence type="ECO:0000256" key="1">
    <source>
        <dbReference type="SAM" id="SignalP"/>
    </source>
</evidence>
<accession>A0A2T2ZVI4</accession>
<dbReference type="Proteomes" id="UP000241462">
    <property type="component" value="Unassembled WGS sequence"/>
</dbReference>
<evidence type="ECO:0000313" key="3">
    <source>
        <dbReference type="Proteomes" id="UP000241462"/>
    </source>
</evidence>